<dbReference type="InterPro" id="IPR032808">
    <property type="entry name" value="DoxX"/>
</dbReference>
<protein>
    <submittedName>
        <fullName evidence="6">DoxX family protein</fullName>
    </submittedName>
</protein>
<dbReference type="RefSeq" id="WP_229988568.1">
    <property type="nucleotide sequence ID" value="NZ_JAJJMO010000001.1"/>
</dbReference>
<reference evidence="6" key="1">
    <citation type="submission" date="2021-11" db="EMBL/GenBank/DDBJ databases">
        <title>Description of novel Flavobacterium species.</title>
        <authorList>
            <person name="Saticioglu I.B."/>
            <person name="Ay H."/>
            <person name="Altun S."/>
            <person name="Duman M."/>
        </authorList>
    </citation>
    <scope>NUCLEOTIDE SEQUENCE</scope>
    <source>
        <strain evidence="6">F-65</strain>
    </source>
</reference>
<dbReference type="Proteomes" id="UP001430919">
    <property type="component" value="Unassembled WGS sequence"/>
</dbReference>
<keyword evidence="4 5" id="KW-0472">Membrane</keyword>
<keyword evidence="2 5" id="KW-0812">Transmembrane</keyword>
<evidence type="ECO:0000313" key="7">
    <source>
        <dbReference type="Proteomes" id="UP001430919"/>
    </source>
</evidence>
<comment type="subcellular location">
    <subcellularLocation>
        <location evidence="1">Membrane</location>
        <topology evidence="1">Multi-pass membrane protein</topology>
    </subcellularLocation>
</comment>
<dbReference type="Pfam" id="PF13564">
    <property type="entry name" value="DoxX_2"/>
    <property type="match status" value="1"/>
</dbReference>
<evidence type="ECO:0000256" key="5">
    <source>
        <dbReference type="SAM" id="Phobius"/>
    </source>
</evidence>
<feature type="transmembrane region" description="Helical" evidence="5">
    <location>
        <begin position="96"/>
        <end position="116"/>
    </location>
</feature>
<evidence type="ECO:0000313" key="6">
    <source>
        <dbReference type="EMBL" id="MCC9071852.1"/>
    </source>
</evidence>
<comment type="caution">
    <text evidence="6">The sequence shown here is derived from an EMBL/GenBank/DDBJ whole genome shotgun (WGS) entry which is preliminary data.</text>
</comment>
<evidence type="ECO:0000256" key="4">
    <source>
        <dbReference type="ARBA" id="ARBA00023136"/>
    </source>
</evidence>
<evidence type="ECO:0000256" key="2">
    <source>
        <dbReference type="ARBA" id="ARBA00022692"/>
    </source>
</evidence>
<sequence>MKREYIAWILRVIASAILLQTLYFKFTGAPESIYIFSTLGVEPYGRIGTGIAELIVAILILIPRTTWLGALCGSGVMSGAILSHLFVLGIEVKGDGGFLFGLALTTLICCLGLLYLNRNKIFNLLKTK</sequence>
<feature type="transmembrane region" description="Helical" evidence="5">
    <location>
        <begin position="44"/>
        <end position="62"/>
    </location>
</feature>
<accession>A0ABS8MUR9</accession>
<gene>
    <name evidence="6" type="ORF">LNQ49_09690</name>
</gene>
<feature type="transmembrane region" description="Helical" evidence="5">
    <location>
        <begin position="5"/>
        <end position="24"/>
    </location>
</feature>
<proteinExistence type="predicted"/>
<organism evidence="6 7">
    <name type="scientific">Flavobacterium pisciphilum</name>
    <dbReference type="NCBI Taxonomy" id="2893755"/>
    <lineage>
        <taxon>Bacteria</taxon>
        <taxon>Pseudomonadati</taxon>
        <taxon>Bacteroidota</taxon>
        <taxon>Flavobacteriia</taxon>
        <taxon>Flavobacteriales</taxon>
        <taxon>Flavobacteriaceae</taxon>
        <taxon>Flavobacterium</taxon>
    </lineage>
</organism>
<evidence type="ECO:0000256" key="3">
    <source>
        <dbReference type="ARBA" id="ARBA00022989"/>
    </source>
</evidence>
<name>A0ABS8MUR9_9FLAO</name>
<dbReference type="EMBL" id="JAJJMO010000001">
    <property type="protein sequence ID" value="MCC9071852.1"/>
    <property type="molecule type" value="Genomic_DNA"/>
</dbReference>
<keyword evidence="3 5" id="KW-1133">Transmembrane helix</keyword>
<feature type="transmembrane region" description="Helical" evidence="5">
    <location>
        <begin position="67"/>
        <end position="90"/>
    </location>
</feature>
<evidence type="ECO:0000256" key="1">
    <source>
        <dbReference type="ARBA" id="ARBA00004141"/>
    </source>
</evidence>
<keyword evidence="7" id="KW-1185">Reference proteome</keyword>